<reference evidence="3 4" key="1">
    <citation type="journal article" date="2009" name="PLoS Genet.">
        <title>The genome of Nectria haematococca: contribution of supernumerary chromosomes to gene expansion.</title>
        <authorList>
            <person name="Coleman J.J."/>
            <person name="Rounsley S.D."/>
            <person name="Rodriguez-Carres M."/>
            <person name="Kuo A."/>
            <person name="Wasmann C.C."/>
            <person name="Grimwood J."/>
            <person name="Schmutz J."/>
            <person name="Taga M."/>
            <person name="White G.J."/>
            <person name="Zhou S."/>
            <person name="Schwartz D.C."/>
            <person name="Freitag M."/>
            <person name="Ma L.J."/>
            <person name="Danchin E.G."/>
            <person name="Henrissat B."/>
            <person name="Coutinho P.M."/>
            <person name="Nelson D.R."/>
            <person name="Straney D."/>
            <person name="Napoli C.A."/>
            <person name="Barker B.M."/>
            <person name="Gribskov M."/>
            <person name="Rep M."/>
            <person name="Kroken S."/>
            <person name="Molnar I."/>
            <person name="Rensing C."/>
            <person name="Kennell J.C."/>
            <person name="Zamora J."/>
            <person name="Farman M.L."/>
            <person name="Selker E.U."/>
            <person name="Salamov A."/>
            <person name="Shapiro H."/>
            <person name="Pangilinan J."/>
            <person name="Lindquist E."/>
            <person name="Lamers C."/>
            <person name="Grigoriev I.V."/>
            <person name="Geiser D.M."/>
            <person name="Covert S.F."/>
            <person name="Temporini E."/>
            <person name="Vanetten H.D."/>
        </authorList>
    </citation>
    <scope>NUCLEOTIDE SEQUENCE [LARGE SCALE GENOMIC DNA]</scope>
    <source>
        <strain evidence="4">ATCC MYA-4622 / CBS 123669 / FGSC 9596 / NRRL 45880 / 77-13-4</strain>
    </source>
</reference>
<dbReference type="Proteomes" id="UP000005206">
    <property type="component" value="Chromosome 6"/>
</dbReference>
<sequence length="385" mass="43756">MLLDITGQLKRIIRAIEAIPLHLTLDIVRLDDAHGESWALPLQACQTWNSFSDMLRLVVYANERPGANLIMRNQFSIMVAQNGMELNEGVWGRFVNTLCGRWATTQTTTALLMDPYTEESRGTATNHTRETGKAHLGPKLPPMQVEEEPEAFRKVKLYQASQPMEDIDEALELLDKDTLNPAANAFAGFTFLREGEELADGGLVQASKQHLEIAVKSDALNYEYWYLLGRACICFIKNLTHLQYDCCNRQHDDAVDCFQRCIARNPQLPEVHARLRAQPIIKSTSDSEVLKGHLISTMCDSKLRMSQDTSLEAGGDEIVINPISDMRVLDEDDDSDEYDDNEYDDNEYYDDEYGDDECGDDEDSDDDWRWPWTQLVESSVLEPMT</sequence>
<gene>
    <name evidence="3" type="ORF">NECHADRAFT_43464</name>
</gene>
<dbReference type="GeneID" id="9672152"/>
<feature type="region of interest" description="Disordered" evidence="1">
    <location>
        <begin position="322"/>
        <end position="371"/>
    </location>
</feature>
<dbReference type="InterPro" id="IPR011990">
    <property type="entry name" value="TPR-like_helical_dom_sf"/>
</dbReference>
<dbReference type="EMBL" id="GG698912">
    <property type="protein sequence ID" value="EEU39257.1"/>
    <property type="molecule type" value="Genomic_DNA"/>
</dbReference>
<dbReference type="VEuPathDB" id="FungiDB:NECHADRAFT_43464"/>
<feature type="compositionally biased region" description="Acidic residues" evidence="1">
    <location>
        <begin position="330"/>
        <end position="366"/>
    </location>
</feature>
<feature type="domain" description="Ubiquitin-like" evidence="2">
    <location>
        <begin position="25"/>
        <end position="95"/>
    </location>
</feature>
<evidence type="ECO:0000256" key="1">
    <source>
        <dbReference type="SAM" id="MobiDB-lite"/>
    </source>
</evidence>
<organism evidence="3 4">
    <name type="scientific">Fusarium vanettenii (strain ATCC MYA-4622 / CBS 123669 / FGSC 9596 / NRRL 45880 / 77-13-4)</name>
    <name type="common">Fusarium solani subsp. pisi</name>
    <dbReference type="NCBI Taxonomy" id="660122"/>
    <lineage>
        <taxon>Eukaryota</taxon>
        <taxon>Fungi</taxon>
        <taxon>Dikarya</taxon>
        <taxon>Ascomycota</taxon>
        <taxon>Pezizomycotina</taxon>
        <taxon>Sordariomycetes</taxon>
        <taxon>Hypocreomycetidae</taxon>
        <taxon>Hypocreales</taxon>
        <taxon>Nectriaceae</taxon>
        <taxon>Fusarium</taxon>
        <taxon>Fusarium solani species complex</taxon>
        <taxon>Fusarium vanettenii</taxon>
    </lineage>
</organism>
<dbReference type="eggNOG" id="KOG1124">
    <property type="taxonomic scope" value="Eukaryota"/>
</dbReference>
<dbReference type="OMA" id="DENTWEM"/>
<dbReference type="STRING" id="660122.C7ZAD6"/>
<accession>C7ZAD6</accession>
<name>C7ZAD6_FUSV7</name>
<dbReference type="Pfam" id="PF22893">
    <property type="entry name" value="ULD_2"/>
    <property type="match status" value="1"/>
</dbReference>
<dbReference type="AlphaFoldDB" id="C7ZAD6"/>
<evidence type="ECO:0000313" key="3">
    <source>
        <dbReference type="EMBL" id="EEU39257.1"/>
    </source>
</evidence>
<dbReference type="HOGENOM" id="CLU_021979_2_1_1"/>
<evidence type="ECO:0000259" key="2">
    <source>
        <dbReference type="Pfam" id="PF22893"/>
    </source>
</evidence>
<dbReference type="OrthoDB" id="3045089at2759"/>
<dbReference type="InterPro" id="IPR054464">
    <property type="entry name" value="ULD_fung"/>
</dbReference>
<keyword evidence="4" id="KW-1185">Reference proteome</keyword>
<dbReference type="Gene3D" id="1.25.40.10">
    <property type="entry name" value="Tetratricopeptide repeat domain"/>
    <property type="match status" value="1"/>
</dbReference>
<dbReference type="KEGG" id="nhe:NECHADRAFT_43464"/>
<dbReference type="InParanoid" id="C7ZAD6"/>
<dbReference type="RefSeq" id="XP_003044970.1">
    <property type="nucleotide sequence ID" value="XM_003044924.1"/>
</dbReference>
<dbReference type="SUPFAM" id="SSF48452">
    <property type="entry name" value="TPR-like"/>
    <property type="match status" value="1"/>
</dbReference>
<feature type="region of interest" description="Disordered" evidence="1">
    <location>
        <begin position="122"/>
        <end position="141"/>
    </location>
</feature>
<protein>
    <recommendedName>
        <fullName evidence="2">Ubiquitin-like domain-containing protein</fullName>
    </recommendedName>
</protein>
<proteinExistence type="predicted"/>
<evidence type="ECO:0000313" key="4">
    <source>
        <dbReference type="Proteomes" id="UP000005206"/>
    </source>
</evidence>